<dbReference type="PANTHER" id="PTHR11801">
    <property type="entry name" value="SIGNAL TRANSDUCER AND ACTIVATOR OF TRANSCRIPTION"/>
    <property type="match status" value="1"/>
</dbReference>
<name>A0ABN7RLC6_OIKDI</name>
<comment type="similarity">
    <text evidence="1">Belongs to the transcription factor STAT family.</text>
</comment>
<proteinExistence type="inferred from homology"/>
<evidence type="ECO:0000256" key="2">
    <source>
        <dbReference type="ARBA" id="ARBA00022999"/>
    </source>
</evidence>
<dbReference type="Gene3D" id="3.30.505.10">
    <property type="entry name" value="SH2 domain"/>
    <property type="match status" value="1"/>
</dbReference>
<evidence type="ECO:0000256" key="1">
    <source>
        <dbReference type="ARBA" id="ARBA00005586"/>
    </source>
</evidence>
<evidence type="ECO:0000313" key="3">
    <source>
        <dbReference type="EMBL" id="CAG5077842.1"/>
    </source>
</evidence>
<evidence type="ECO:0000313" key="4">
    <source>
        <dbReference type="Proteomes" id="UP001158576"/>
    </source>
</evidence>
<dbReference type="EMBL" id="OU015568">
    <property type="protein sequence ID" value="CAG5077842.1"/>
    <property type="molecule type" value="Genomic_DNA"/>
</dbReference>
<gene>
    <name evidence="3" type="ORF">OKIOD_LOCUS383</name>
</gene>
<organism evidence="3 4">
    <name type="scientific">Oikopleura dioica</name>
    <name type="common">Tunicate</name>
    <dbReference type="NCBI Taxonomy" id="34765"/>
    <lineage>
        <taxon>Eukaryota</taxon>
        <taxon>Metazoa</taxon>
        <taxon>Chordata</taxon>
        <taxon>Tunicata</taxon>
        <taxon>Appendicularia</taxon>
        <taxon>Copelata</taxon>
        <taxon>Oikopleuridae</taxon>
        <taxon>Oikopleura</taxon>
    </lineage>
</organism>
<accession>A0ABN7RLC6</accession>
<sequence length="307" mass="35722">MANSNFACKLEFLLGDYFIGARQCVEAYLNGTTYSEDFGGTVRVQLKNNKKIFNNWKVEFRTLRLPPDTTQYRTSNDNVHEQIYTVEFTFPLQLFNNQMELISVHSNPFAICVHGTQEAKALTSFQSEQMMMEFNDSTLVSWVSFNRLQMNTSNGRFTFWTWFYGSVEILKNSEISKMWNDGLLIGYLSKFHTQEALTVAAQNNFYGTMILRFSDSMVGGLSASVVNCGIQHVNPWTKKDIQEKSFVKFIRQENNMEYIFHIRTLERFFQGQDLALMQCKKENVLNIRRYPVTNMNLQLPKIPEGYC</sequence>
<protein>
    <submittedName>
        <fullName evidence="3">Oidioi.mRNA.OKI2018_I69.PAR.g8825.t1.cds</fullName>
    </submittedName>
</protein>
<dbReference type="InterPro" id="IPR036860">
    <property type="entry name" value="SH2_dom_sf"/>
</dbReference>
<dbReference type="SUPFAM" id="SSF55550">
    <property type="entry name" value="SH2 domain"/>
    <property type="match status" value="1"/>
</dbReference>
<keyword evidence="4" id="KW-1185">Reference proteome</keyword>
<dbReference type="SUPFAM" id="SSF49417">
    <property type="entry name" value="p53-like transcription factors"/>
    <property type="match status" value="1"/>
</dbReference>
<keyword evidence="2" id="KW-0727">SH2 domain</keyword>
<dbReference type="Proteomes" id="UP001158576">
    <property type="component" value="Chromosome PAR"/>
</dbReference>
<dbReference type="InterPro" id="IPR001217">
    <property type="entry name" value="STAT"/>
</dbReference>
<dbReference type="InterPro" id="IPR008967">
    <property type="entry name" value="p53-like_TF_DNA-bd_sf"/>
</dbReference>
<dbReference type="Gene3D" id="1.10.238.10">
    <property type="entry name" value="EF-hand"/>
    <property type="match status" value="1"/>
</dbReference>
<reference evidence="3 4" key="1">
    <citation type="submission" date="2021-04" db="EMBL/GenBank/DDBJ databases">
        <authorList>
            <person name="Bliznina A."/>
        </authorList>
    </citation>
    <scope>NUCLEOTIDE SEQUENCE [LARGE SCALE GENOMIC DNA]</scope>
</reference>